<dbReference type="PANTHER" id="PTHR21248">
    <property type="entry name" value="CARDIOLIPIN SYNTHASE"/>
    <property type="match status" value="1"/>
</dbReference>
<sequence length="567" mass="64048">MEMFDCCFTCFERGYESSGDEIEDDDAENLSHVGQAAYDVLRKRHNRQHHTLWNVTSGVVVGELHQTPLTGWLRDVEYPRDGHDDWFPEKMAEIMARTETWCDVMSLGPPDGLFMTQFQEALKTIAFRATGKTKPVVVRMMFGNIVGMPVNCNKVIKALTALVPKSANINLWVGAWRRGVSWNHAKIIAVDGQYLHTGGHNMWDAHYLKQNPIHDLSFELQGRVAHDGHRFANEQWDFIEFKQDTCCGQFVDKIPDGMPLVAKTRVTVSEFPRGRTAEFPPRYRKSLTPMRDPLPNEVPMITVGRFGTILRHARPADDAFLAMLGSAKTIIRMALQDLGPVCIPGTRIPLPGCVWPKEYLSVLGRVIWERHVDVEITLSNPNSVPGGLGAIEACYGNGWTCVDVAAEIIKTIKKQFPQAQDAALRKCVADNLRVCFIREKRGHEYDDGATMGMHAKHFIVDDVCSYTGSQNLYICDLAEWGVIVDDPVATKKMMDEYWTPMWQVSYTGQDCDVQAVMDGLKINRDGENPVFMSAEQKQQKLKATRLQTHNPGNSEYYYEGDTEHSSE</sequence>
<dbReference type="AlphaFoldDB" id="B7G133"/>
<dbReference type="GO" id="GO:0003824">
    <property type="term" value="F:catalytic activity"/>
    <property type="evidence" value="ECO:0007669"/>
    <property type="project" value="InterPro"/>
</dbReference>
<evidence type="ECO:0000256" key="1">
    <source>
        <dbReference type="SAM" id="MobiDB-lite"/>
    </source>
</evidence>
<accession>B7G133</accession>
<dbReference type="Proteomes" id="UP000000759">
    <property type="component" value="Chromosome 10"/>
</dbReference>
<reference evidence="3 4" key="1">
    <citation type="journal article" date="2008" name="Nature">
        <title>The Phaeodactylum genome reveals the evolutionary history of diatom genomes.</title>
        <authorList>
            <person name="Bowler C."/>
            <person name="Allen A.E."/>
            <person name="Badger J.H."/>
            <person name="Grimwood J."/>
            <person name="Jabbari K."/>
            <person name="Kuo A."/>
            <person name="Maheswari U."/>
            <person name="Martens C."/>
            <person name="Maumus F."/>
            <person name="Otillar R.P."/>
            <person name="Rayko E."/>
            <person name="Salamov A."/>
            <person name="Vandepoele K."/>
            <person name="Beszteri B."/>
            <person name="Gruber A."/>
            <person name="Heijde M."/>
            <person name="Katinka M."/>
            <person name="Mock T."/>
            <person name="Valentin K."/>
            <person name="Verret F."/>
            <person name="Berges J.A."/>
            <person name="Brownlee C."/>
            <person name="Cadoret J.P."/>
            <person name="Chiovitti A."/>
            <person name="Choi C.J."/>
            <person name="Coesel S."/>
            <person name="De Martino A."/>
            <person name="Detter J.C."/>
            <person name="Durkin C."/>
            <person name="Falciatore A."/>
            <person name="Fournet J."/>
            <person name="Haruta M."/>
            <person name="Huysman M.J."/>
            <person name="Jenkins B.D."/>
            <person name="Jiroutova K."/>
            <person name="Jorgensen R.E."/>
            <person name="Joubert Y."/>
            <person name="Kaplan A."/>
            <person name="Kroger N."/>
            <person name="Kroth P.G."/>
            <person name="La Roche J."/>
            <person name="Lindquist E."/>
            <person name="Lommer M."/>
            <person name="Martin-Jezequel V."/>
            <person name="Lopez P.J."/>
            <person name="Lucas S."/>
            <person name="Mangogna M."/>
            <person name="McGinnis K."/>
            <person name="Medlin L.K."/>
            <person name="Montsant A."/>
            <person name="Oudot-Le Secq M.P."/>
            <person name="Napoli C."/>
            <person name="Obornik M."/>
            <person name="Parker M.S."/>
            <person name="Petit J.L."/>
            <person name="Porcel B.M."/>
            <person name="Poulsen N."/>
            <person name="Robison M."/>
            <person name="Rychlewski L."/>
            <person name="Rynearson T.A."/>
            <person name="Schmutz J."/>
            <person name="Shapiro H."/>
            <person name="Siaut M."/>
            <person name="Stanley M."/>
            <person name="Sussman M.R."/>
            <person name="Taylor A.R."/>
            <person name="Vardi A."/>
            <person name="von Dassow P."/>
            <person name="Vyverman W."/>
            <person name="Willis A."/>
            <person name="Wyrwicz L.S."/>
            <person name="Rokhsar D.S."/>
            <person name="Weissenbach J."/>
            <person name="Armbrust E.V."/>
            <person name="Green B.R."/>
            <person name="Van de Peer Y."/>
            <person name="Grigoriev I.V."/>
        </authorList>
    </citation>
    <scope>NUCLEOTIDE SEQUENCE [LARGE SCALE GENOMIC DNA]</scope>
    <source>
        <strain evidence="3 4">CCAP 1055/1</strain>
    </source>
</reference>
<dbReference type="EMBL" id="CM000613">
    <property type="protein sequence ID" value="EEC47433.1"/>
    <property type="molecule type" value="Genomic_DNA"/>
</dbReference>
<name>B7G133_PHATC</name>
<gene>
    <name evidence="3" type="ORF">PHATRDRAFT_46400</name>
</gene>
<evidence type="ECO:0000313" key="4">
    <source>
        <dbReference type="Proteomes" id="UP000000759"/>
    </source>
</evidence>
<dbReference type="InterPro" id="IPR001736">
    <property type="entry name" value="PLipase_D/transphosphatidylase"/>
</dbReference>
<reference evidence="4" key="2">
    <citation type="submission" date="2008-08" db="EMBL/GenBank/DDBJ databases">
        <authorList>
            <consortium name="Diatom Consortium"/>
            <person name="Grigoriev I."/>
            <person name="Grimwood J."/>
            <person name="Kuo A."/>
            <person name="Otillar R.P."/>
            <person name="Salamov A."/>
            <person name="Detter J.C."/>
            <person name="Lindquist E."/>
            <person name="Shapiro H."/>
            <person name="Lucas S."/>
            <person name="Glavina del Rio T."/>
            <person name="Pitluck S."/>
            <person name="Rokhsar D."/>
            <person name="Bowler C."/>
        </authorList>
    </citation>
    <scope>GENOME REANNOTATION</scope>
    <source>
        <strain evidence="4">CCAP 1055/1</strain>
    </source>
</reference>
<dbReference type="HOGENOM" id="CLU_021396_0_0_1"/>
<dbReference type="OrthoDB" id="36970at2759"/>
<proteinExistence type="predicted"/>
<dbReference type="PROSITE" id="PS50035">
    <property type="entry name" value="PLD"/>
    <property type="match status" value="2"/>
</dbReference>
<dbReference type="SMART" id="SM00155">
    <property type="entry name" value="PLDc"/>
    <property type="match status" value="2"/>
</dbReference>
<evidence type="ECO:0000259" key="2">
    <source>
        <dbReference type="PROSITE" id="PS50035"/>
    </source>
</evidence>
<organism evidence="3 4">
    <name type="scientific">Phaeodactylum tricornutum (strain CCAP 1055/1)</name>
    <dbReference type="NCBI Taxonomy" id="556484"/>
    <lineage>
        <taxon>Eukaryota</taxon>
        <taxon>Sar</taxon>
        <taxon>Stramenopiles</taxon>
        <taxon>Ochrophyta</taxon>
        <taxon>Bacillariophyta</taxon>
        <taxon>Bacillariophyceae</taxon>
        <taxon>Bacillariophycidae</taxon>
        <taxon>Naviculales</taxon>
        <taxon>Phaeodactylaceae</taxon>
        <taxon>Phaeodactylum</taxon>
    </lineage>
</organism>
<dbReference type="PANTHER" id="PTHR21248:SF22">
    <property type="entry name" value="PHOSPHOLIPASE D"/>
    <property type="match status" value="1"/>
</dbReference>
<feature type="region of interest" description="Disordered" evidence="1">
    <location>
        <begin position="541"/>
        <end position="567"/>
    </location>
</feature>
<dbReference type="eggNOG" id="ENOG502S6C7">
    <property type="taxonomic scope" value="Eukaryota"/>
</dbReference>
<dbReference type="CDD" id="cd09108">
    <property type="entry name" value="PLDc_PMFPLD_like_1"/>
    <property type="match status" value="1"/>
</dbReference>
<feature type="domain" description="PLD phosphodiesterase" evidence="2">
    <location>
        <begin position="449"/>
        <end position="472"/>
    </location>
</feature>
<evidence type="ECO:0000313" key="3">
    <source>
        <dbReference type="EMBL" id="EEC47433.1"/>
    </source>
</evidence>
<feature type="domain" description="PLD phosphodiesterase" evidence="2">
    <location>
        <begin position="179"/>
        <end position="206"/>
    </location>
</feature>
<dbReference type="PaxDb" id="2850-Phatr46400"/>
<dbReference type="GeneID" id="7201772"/>
<dbReference type="RefSeq" id="XP_002180781.1">
    <property type="nucleotide sequence ID" value="XM_002180745.1"/>
</dbReference>
<protein>
    <recommendedName>
        <fullName evidence="2">PLD phosphodiesterase domain-containing protein</fullName>
    </recommendedName>
</protein>
<dbReference type="Gene3D" id="3.30.870.10">
    <property type="entry name" value="Endonuclease Chain A"/>
    <property type="match status" value="2"/>
</dbReference>
<dbReference type="SUPFAM" id="SSF56024">
    <property type="entry name" value="Phospholipase D/nuclease"/>
    <property type="match status" value="2"/>
</dbReference>
<dbReference type="KEGG" id="pti:PHATRDRAFT_46400"/>
<dbReference type="InParanoid" id="B7G133"/>
<keyword evidence="4" id="KW-1185">Reference proteome</keyword>
<dbReference type="OMA" id="CDLAEWG"/>